<dbReference type="InterPro" id="IPR037103">
    <property type="entry name" value="Tubulin/FtsZ-like_C"/>
</dbReference>
<protein>
    <recommendedName>
        <fullName evidence="4 5">Cell division protein FtsZ</fullName>
    </recommendedName>
</protein>
<dbReference type="GO" id="GO:0003924">
    <property type="term" value="F:GTPase activity"/>
    <property type="evidence" value="ECO:0007669"/>
    <property type="project" value="UniProtKB-UniRule"/>
</dbReference>
<dbReference type="SUPFAM" id="SSF52490">
    <property type="entry name" value="Tubulin nucleotide-binding domain-like"/>
    <property type="match status" value="1"/>
</dbReference>
<dbReference type="InterPro" id="IPR018316">
    <property type="entry name" value="Tubulin/FtsZ_2-layer-sand-dom"/>
</dbReference>
<dbReference type="Gene3D" id="3.40.50.1440">
    <property type="entry name" value="Tubulin/FtsZ, GTPase domain"/>
    <property type="match status" value="1"/>
</dbReference>
<evidence type="ECO:0000256" key="4">
    <source>
        <dbReference type="HAMAP-Rule" id="MF_00909"/>
    </source>
</evidence>
<comment type="subcellular location">
    <subcellularLocation>
        <location evidence="4">Cytoplasm</location>
    </subcellularLocation>
    <text evidence="4">Assembles at midcell at the inner surface of the cytoplasmic membrane.</text>
</comment>
<dbReference type="Pfam" id="PF00091">
    <property type="entry name" value="Tubulin"/>
    <property type="match status" value="1"/>
</dbReference>
<dbReference type="GO" id="GO:0000917">
    <property type="term" value="P:division septum assembly"/>
    <property type="evidence" value="ECO:0007669"/>
    <property type="project" value="UniProtKB-KW"/>
</dbReference>
<keyword evidence="3 4" id="KW-0342">GTP-binding</keyword>
<dbReference type="FunFam" id="3.40.50.1440:FF:000001">
    <property type="entry name" value="Cell division protein FtsZ"/>
    <property type="match status" value="1"/>
</dbReference>
<organism evidence="8">
    <name type="scientific">Aquifex aeolicus</name>
    <dbReference type="NCBI Taxonomy" id="63363"/>
    <lineage>
        <taxon>Bacteria</taxon>
        <taxon>Pseudomonadati</taxon>
        <taxon>Aquificota</taxon>
        <taxon>Aquificia</taxon>
        <taxon>Aquificales</taxon>
        <taxon>Aquificaceae</taxon>
        <taxon>Aquifex</taxon>
    </lineage>
</organism>
<dbReference type="HAMAP" id="MF_00909">
    <property type="entry name" value="FtsZ"/>
    <property type="match status" value="1"/>
</dbReference>
<dbReference type="InterPro" id="IPR000158">
    <property type="entry name" value="Cell_div_FtsZ"/>
</dbReference>
<keyword evidence="4" id="KW-0131">Cell cycle</keyword>
<accession>A0A7C5Q7N3</accession>
<dbReference type="Gene3D" id="3.30.1330.20">
    <property type="entry name" value="Tubulin/FtsZ, C-terminal domain"/>
    <property type="match status" value="1"/>
</dbReference>
<dbReference type="AlphaFoldDB" id="A0A7C5Q7N3"/>
<evidence type="ECO:0000259" key="6">
    <source>
        <dbReference type="SMART" id="SM00864"/>
    </source>
</evidence>
<feature type="binding site" evidence="4">
    <location>
        <position position="185"/>
    </location>
    <ligand>
        <name>GTP</name>
        <dbReference type="ChEBI" id="CHEBI:37565"/>
    </ligand>
</feature>
<dbReference type="PANTHER" id="PTHR30314">
    <property type="entry name" value="CELL DIVISION PROTEIN FTSZ-RELATED"/>
    <property type="match status" value="1"/>
</dbReference>
<feature type="binding site" evidence="4">
    <location>
        <begin position="19"/>
        <end position="23"/>
    </location>
    <ligand>
        <name>GTP</name>
        <dbReference type="ChEBI" id="CHEBI:37565"/>
    </ligand>
</feature>
<comment type="similarity">
    <text evidence="1 4">Belongs to the FtsZ family.</text>
</comment>
<keyword evidence="4" id="KW-0963">Cytoplasm</keyword>
<keyword evidence="2 4" id="KW-0547">Nucleotide-binding</keyword>
<keyword evidence="4" id="KW-0717">Septation</keyword>
<dbReference type="PRINTS" id="PR00423">
    <property type="entry name" value="CELLDVISFTSZ"/>
</dbReference>
<dbReference type="InterPro" id="IPR008280">
    <property type="entry name" value="Tub_FtsZ_C"/>
</dbReference>
<proteinExistence type="inferred from homology"/>
<evidence type="ECO:0000256" key="5">
    <source>
        <dbReference type="NCBIfam" id="TIGR00065"/>
    </source>
</evidence>
<comment type="subunit">
    <text evidence="4">Homodimer. Polymerizes to form a dynamic ring structure in a strictly GTP-dependent manner. Interacts directly with several other division proteins.</text>
</comment>
<evidence type="ECO:0000256" key="1">
    <source>
        <dbReference type="ARBA" id="ARBA00009690"/>
    </source>
</evidence>
<reference evidence="8" key="1">
    <citation type="journal article" date="2020" name="mSystems">
        <title>Genome- and Community-Level Interaction Insights into Carbon Utilization and Element Cycling Functions of Hydrothermarchaeota in Hydrothermal Sediment.</title>
        <authorList>
            <person name="Zhou Z."/>
            <person name="Liu Y."/>
            <person name="Xu W."/>
            <person name="Pan J."/>
            <person name="Luo Z.H."/>
            <person name="Li M."/>
        </authorList>
    </citation>
    <scope>NUCLEOTIDE SEQUENCE [LARGE SCALE GENOMIC DNA]</scope>
    <source>
        <strain evidence="8">HyVt-501</strain>
    </source>
</reference>
<feature type="binding site" evidence="4">
    <location>
        <position position="141"/>
    </location>
    <ligand>
        <name>GTP</name>
        <dbReference type="ChEBI" id="CHEBI:37565"/>
    </ligand>
</feature>
<comment type="function">
    <text evidence="4">Essential cell division protein that forms a contractile ring structure (Z ring) at the future cell division site. The regulation of the ring assembly controls the timing and the location of cell division. One of the functions of the FtsZ ring is to recruit other cell division proteins to the septum to produce a new cell wall between the dividing cells. Binds GTP and shows GTPase activity.</text>
</comment>
<keyword evidence="4 8" id="KW-0132">Cell division</keyword>
<dbReference type="InterPro" id="IPR003008">
    <property type="entry name" value="Tubulin_FtsZ_GTPase"/>
</dbReference>
<evidence type="ECO:0000256" key="2">
    <source>
        <dbReference type="ARBA" id="ARBA00022741"/>
    </source>
</evidence>
<dbReference type="GO" id="GO:0032153">
    <property type="term" value="C:cell division site"/>
    <property type="evidence" value="ECO:0007669"/>
    <property type="project" value="UniProtKB-UniRule"/>
</dbReference>
<dbReference type="GO" id="GO:0005737">
    <property type="term" value="C:cytoplasm"/>
    <property type="evidence" value="ECO:0007669"/>
    <property type="project" value="UniProtKB-SubCell"/>
</dbReference>
<evidence type="ECO:0000256" key="3">
    <source>
        <dbReference type="ARBA" id="ARBA00023134"/>
    </source>
</evidence>
<dbReference type="GO" id="GO:0051258">
    <property type="term" value="P:protein polymerization"/>
    <property type="evidence" value="ECO:0007669"/>
    <property type="project" value="UniProtKB-UniRule"/>
</dbReference>
<evidence type="ECO:0000313" key="8">
    <source>
        <dbReference type="EMBL" id="HHJ63778.1"/>
    </source>
</evidence>
<gene>
    <name evidence="4 8" type="primary">ftsZ</name>
    <name evidence="8" type="ORF">ENJ61_02620</name>
</gene>
<feature type="binding site" evidence="4">
    <location>
        <begin position="106"/>
        <end position="108"/>
    </location>
    <ligand>
        <name>GTP</name>
        <dbReference type="ChEBI" id="CHEBI:37565"/>
    </ligand>
</feature>
<name>A0A7C5Q7N3_AQUAO</name>
<sequence length="366" mass="39841">MDVQGSLNPTRIKVVGVGGGGCNAVNRMVLDGIEDVEIYAVNTDVQHLSSLSVPHRIQIGEKVTRGLGAGARPEVGEQAAFEDVDKIKEILRETDMLFIAVGLGGGTGTGAAPVIAQTAREMGILTVAVATLPFNFEGPRRMKVALEGLEKLKEHVDTYIVIHNQRLQELSNRTLTFKSAFKEVDDVLSKAVRGITNIISTSAMINVDFADVKTVMERGGLALIGMGEGEGEGKIETAVEQAITSPLLEGGSIDGARRILVTLWVGENISFDEASHVINSIRDRAHNEPLVIFGAVLEEGAENLLRVAVVATDFDRSEAEKEEEDTMFRVIRREPQSLKRAVPEETINPVEPEEEVPAYLRRKRRI</sequence>
<dbReference type="Proteomes" id="UP000885792">
    <property type="component" value="Unassembled WGS sequence"/>
</dbReference>
<dbReference type="InterPro" id="IPR024757">
    <property type="entry name" value="FtsZ_C"/>
</dbReference>
<dbReference type="InterPro" id="IPR020805">
    <property type="entry name" value="Cell_div_FtsZ_CS"/>
</dbReference>
<dbReference type="InterPro" id="IPR036525">
    <property type="entry name" value="Tubulin/FtsZ_GTPase_sf"/>
</dbReference>
<evidence type="ECO:0000259" key="7">
    <source>
        <dbReference type="SMART" id="SM00865"/>
    </source>
</evidence>
<dbReference type="GO" id="GO:0005525">
    <property type="term" value="F:GTP binding"/>
    <property type="evidence" value="ECO:0007669"/>
    <property type="project" value="UniProtKB-UniRule"/>
</dbReference>
<dbReference type="InterPro" id="IPR045061">
    <property type="entry name" value="FtsZ/CetZ"/>
</dbReference>
<dbReference type="SMART" id="SM00864">
    <property type="entry name" value="Tubulin"/>
    <property type="match status" value="1"/>
</dbReference>
<dbReference type="NCBIfam" id="TIGR00065">
    <property type="entry name" value="ftsZ"/>
    <property type="match status" value="1"/>
</dbReference>
<dbReference type="EMBL" id="DRNB01000097">
    <property type="protein sequence ID" value="HHJ63778.1"/>
    <property type="molecule type" value="Genomic_DNA"/>
</dbReference>
<feature type="domain" description="Tubulin/FtsZ GTPase" evidence="6">
    <location>
        <begin position="11"/>
        <end position="203"/>
    </location>
</feature>
<comment type="caution">
    <text evidence="8">The sequence shown here is derived from an EMBL/GenBank/DDBJ whole genome shotgun (WGS) entry which is preliminary data.</text>
</comment>
<feature type="domain" description="Tubulin/FtsZ 2-layer sandwich" evidence="7">
    <location>
        <begin position="205"/>
        <end position="323"/>
    </location>
</feature>
<dbReference type="PROSITE" id="PS01134">
    <property type="entry name" value="FTSZ_1"/>
    <property type="match status" value="1"/>
</dbReference>
<dbReference type="Pfam" id="PF12327">
    <property type="entry name" value="FtsZ_C"/>
    <property type="match status" value="1"/>
</dbReference>
<dbReference type="SMART" id="SM00865">
    <property type="entry name" value="Tubulin_C"/>
    <property type="match status" value="1"/>
</dbReference>
<dbReference type="PANTHER" id="PTHR30314:SF3">
    <property type="entry name" value="MITOCHONDRIAL DIVISION PROTEIN FSZA"/>
    <property type="match status" value="1"/>
</dbReference>
<dbReference type="GO" id="GO:0043093">
    <property type="term" value="P:FtsZ-dependent cytokinesis"/>
    <property type="evidence" value="ECO:0007669"/>
    <property type="project" value="UniProtKB-UniRule"/>
</dbReference>
<feature type="binding site" evidence="4">
    <location>
        <position position="137"/>
    </location>
    <ligand>
        <name>GTP</name>
        <dbReference type="ChEBI" id="CHEBI:37565"/>
    </ligand>
</feature>
<dbReference type="CDD" id="cd02201">
    <property type="entry name" value="FtsZ_type1"/>
    <property type="match status" value="1"/>
</dbReference>
<dbReference type="SUPFAM" id="SSF55307">
    <property type="entry name" value="Tubulin C-terminal domain-like"/>
    <property type="match status" value="1"/>
</dbReference>